<evidence type="ECO:0000256" key="8">
    <source>
        <dbReference type="ARBA" id="ARBA00029447"/>
    </source>
</evidence>
<name>A0A1M7LEU6_9FIRM</name>
<keyword evidence="7 9" id="KW-0807">Transducer</keyword>
<keyword evidence="4 10" id="KW-0812">Transmembrane</keyword>
<dbReference type="PROSITE" id="PS50111">
    <property type="entry name" value="CHEMOTAXIS_TRANSDUC_2"/>
    <property type="match status" value="1"/>
</dbReference>
<keyword evidence="13" id="KW-1185">Reference proteome</keyword>
<dbReference type="InterPro" id="IPR033479">
    <property type="entry name" value="dCache_1"/>
</dbReference>
<evidence type="ECO:0000256" key="1">
    <source>
        <dbReference type="ARBA" id="ARBA00004651"/>
    </source>
</evidence>
<dbReference type="EMBL" id="FRCP01000016">
    <property type="protein sequence ID" value="SHM76652.1"/>
    <property type="molecule type" value="Genomic_DNA"/>
</dbReference>
<feature type="transmembrane region" description="Helical" evidence="10">
    <location>
        <begin position="7"/>
        <end position="30"/>
    </location>
</feature>
<dbReference type="GO" id="GO:0005886">
    <property type="term" value="C:plasma membrane"/>
    <property type="evidence" value="ECO:0007669"/>
    <property type="project" value="UniProtKB-SubCell"/>
</dbReference>
<dbReference type="Pfam" id="PF00015">
    <property type="entry name" value="MCPsignal"/>
    <property type="match status" value="1"/>
</dbReference>
<evidence type="ECO:0000256" key="9">
    <source>
        <dbReference type="PROSITE-ProRule" id="PRU00284"/>
    </source>
</evidence>
<reference evidence="12 13" key="1">
    <citation type="submission" date="2016-11" db="EMBL/GenBank/DDBJ databases">
        <authorList>
            <person name="Jaros S."/>
            <person name="Januszkiewicz K."/>
            <person name="Wedrychowicz H."/>
        </authorList>
    </citation>
    <scope>NUCLEOTIDE SEQUENCE [LARGE SCALE GENOMIC DNA]</scope>
    <source>
        <strain evidence="12 13">DSM 15930</strain>
    </source>
</reference>
<evidence type="ECO:0000256" key="5">
    <source>
        <dbReference type="ARBA" id="ARBA00022989"/>
    </source>
</evidence>
<proteinExistence type="inferred from homology"/>
<gene>
    <name evidence="12" type="ORF">SAMN02746066_03225</name>
</gene>
<dbReference type="GO" id="GO:0007165">
    <property type="term" value="P:signal transduction"/>
    <property type="evidence" value="ECO:0007669"/>
    <property type="project" value="UniProtKB-KW"/>
</dbReference>
<evidence type="ECO:0000313" key="13">
    <source>
        <dbReference type="Proteomes" id="UP000184038"/>
    </source>
</evidence>
<dbReference type="AlphaFoldDB" id="A0A1M7LEU6"/>
<evidence type="ECO:0000259" key="11">
    <source>
        <dbReference type="PROSITE" id="PS50111"/>
    </source>
</evidence>
<dbReference type="InterPro" id="IPR003660">
    <property type="entry name" value="HAMP_dom"/>
</dbReference>
<evidence type="ECO:0000256" key="7">
    <source>
        <dbReference type="ARBA" id="ARBA00023224"/>
    </source>
</evidence>
<organism evidence="12 13">
    <name type="scientific">Anaerosporobacter mobilis DSM 15930</name>
    <dbReference type="NCBI Taxonomy" id="1120996"/>
    <lineage>
        <taxon>Bacteria</taxon>
        <taxon>Bacillati</taxon>
        <taxon>Bacillota</taxon>
        <taxon>Clostridia</taxon>
        <taxon>Lachnospirales</taxon>
        <taxon>Lachnospiraceae</taxon>
        <taxon>Anaerosporobacter</taxon>
    </lineage>
</organism>
<dbReference type="RefSeq" id="WP_073289428.1">
    <property type="nucleotide sequence ID" value="NZ_FRCP01000016.1"/>
</dbReference>
<dbReference type="CDD" id="cd12912">
    <property type="entry name" value="PDC2_MCP_like"/>
    <property type="match status" value="1"/>
</dbReference>
<keyword evidence="2" id="KW-1003">Cell membrane</keyword>
<dbReference type="Gene3D" id="1.10.287.950">
    <property type="entry name" value="Methyl-accepting chemotaxis protein"/>
    <property type="match status" value="1"/>
</dbReference>
<evidence type="ECO:0000256" key="10">
    <source>
        <dbReference type="SAM" id="Phobius"/>
    </source>
</evidence>
<dbReference type="PANTHER" id="PTHR32089:SF112">
    <property type="entry name" value="LYSOZYME-LIKE PROTEIN-RELATED"/>
    <property type="match status" value="1"/>
</dbReference>
<sequence length="687" mass="76275">MKKISTAIITAITACVLIVSILVGCINGVLSYKTLGEEAEDKMSAMSIQYANQMNLHYRGIQEIVTGMSSYFEAGYDYSQSKDSTYNKTFMDGMYKYISVIQSTITDMDVLRLYAYVNPKNVGTMCSAISEKGERVVKNQDEEYKSWSLRSGTKWNFYNETLKNNKATWLDPYMDEELGQEVISYTQPIYVNKQVVGVVGLIISFEDFKQLVTSIKPYENGYAFLVDSYQRYIVHNTYTRENKLNDTGFEKLTELMSTQSQGLENMSVDGEQAYVAYSKLANGYCLVLVTPESDVMSNVIDMIIKSIILVIICVIICIIIAFIVGKKISTPIFKVTKDIEKAKEGDFTSKNYLPYLKKKNETGKLARALDKLQESMSKTVTQVSDNSTVVTDSAVHLNNAINSLVDEVSNITATAQQLSASMQQTESTAITLSDTSERMIHHIETMDDKNKSGVDTANDISNRAVQLKIEAAEAARKADEVCKTTGENLKAAIDESRQVQQINVLTKAILDIADQTSLLSLNASIEAARAGEFGRGFSVVADEIRSLADNSETTALQIQDITKNVIVSVSKLCDSSYEVLNFMDTHVKDTYKKLIDMSEQYNTDSTDMRELLEDIASVSKNIFSEIESLLKSFGELTDATSEGADGIQCISKNAEEVANHTREVELEANRLNQIAGELSGAIEVFTV</sequence>
<dbReference type="PANTHER" id="PTHR32089">
    <property type="entry name" value="METHYL-ACCEPTING CHEMOTAXIS PROTEIN MCPB"/>
    <property type="match status" value="1"/>
</dbReference>
<accession>A0A1M7LEU6</accession>
<feature type="domain" description="Methyl-accepting transducer" evidence="11">
    <location>
        <begin position="379"/>
        <end position="658"/>
    </location>
</feature>
<evidence type="ECO:0000313" key="12">
    <source>
        <dbReference type="EMBL" id="SHM76652.1"/>
    </source>
</evidence>
<evidence type="ECO:0000256" key="2">
    <source>
        <dbReference type="ARBA" id="ARBA00022475"/>
    </source>
</evidence>
<dbReference type="STRING" id="1120996.SAMN02746066_03225"/>
<dbReference type="InterPro" id="IPR004089">
    <property type="entry name" value="MCPsignal_dom"/>
</dbReference>
<dbReference type="GO" id="GO:0006935">
    <property type="term" value="P:chemotaxis"/>
    <property type="evidence" value="ECO:0007669"/>
    <property type="project" value="UniProtKB-KW"/>
</dbReference>
<evidence type="ECO:0000256" key="6">
    <source>
        <dbReference type="ARBA" id="ARBA00023136"/>
    </source>
</evidence>
<dbReference type="SUPFAM" id="SSF103190">
    <property type="entry name" value="Sensory domain-like"/>
    <property type="match status" value="1"/>
</dbReference>
<dbReference type="SMART" id="SM00283">
    <property type="entry name" value="MA"/>
    <property type="match status" value="1"/>
</dbReference>
<evidence type="ECO:0000256" key="4">
    <source>
        <dbReference type="ARBA" id="ARBA00022692"/>
    </source>
</evidence>
<protein>
    <submittedName>
        <fullName evidence="12">Methyl-accepting chemotaxis sensory transducer with Cache sensor</fullName>
    </submittedName>
</protein>
<dbReference type="PROSITE" id="PS51257">
    <property type="entry name" value="PROKAR_LIPOPROTEIN"/>
    <property type="match status" value="1"/>
</dbReference>
<evidence type="ECO:0000256" key="3">
    <source>
        <dbReference type="ARBA" id="ARBA00022500"/>
    </source>
</evidence>
<dbReference type="Pfam" id="PF02743">
    <property type="entry name" value="dCache_1"/>
    <property type="match status" value="1"/>
</dbReference>
<comment type="similarity">
    <text evidence="8">Belongs to the methyl-accepting chemotaxis (MCP) protein family.</text>
</comment>
<keyword evidence="3" id="KW-0145">Chemotaxis</keyword>
<dbReference type="SUPFAM" id="SSF58104">
    <property type="entry name" value="Methyl-accepting chemotaxis protein (MCP) signaling domain"/>
    <property type="match status" value="1"/>
</dbReference>
<dbReference type="InterPro" id="IPR029151">
    <property type="entry name" value="Sensor-like_sf"/>
</dbReference>
<keyword evidence="5 10" id="KW-1133">Transmembrane helix</keyword>
<dbReference type="Proteomes" id="UP000184038">
    <property type="component" value="Unassembled WGS sequence"/>
</dbReference>
<dbReference type="Gene3D" id="3.30.450.20">
    <property type="entry name" value="PAS domain"/>
    <property type="match status" value="1"/>
</dbReference>
<dbReference type="Pfam" id="PF00672">
    <property type="entry name" value="HAMP"/>
    <property type="match status" value="1"/>
</dbReference>
<feature type="transmembrane region" description="Helical" evidence="10">
    <location>
        <begin position="302"/>
        <end position="324"/>
    </location>
</feature>
<comment type="subcellular location">
    <subcellularLocation>
        <location evidence="1">Cell membrane</location>
        <topology evidence="1">Multi-pass membrane protein</topology>
    </subcellularLocation>
</comment>
<keyword evidence="6 10" id="KW-0472">Membrane</keyword>